<reference evidence="1 2" key="2">
    <citation type="submission" date="2021-08" db="EMBL/GenBank/DDBJ databases">
        <title>Rheinheimera aquimaris sp. nov., isolated from seawater of the East Sea in Korea.</title>
        <authorList>
            <person name="Kim K.H."/>
            <person name="Wenting R."/>
            <person name="Kim K.R."/>
            <person name="Jeon C.O."/>
        </authorList>
    </citation>
    <scope>NUCLEOTIDE SEQUENCE [LARGE SCALE GENOMIC DNA]</scope>
    <source>
        <strain evidence="1 2">MA-13</strain>
    </source>
</reference>
<dbReference type="InterPro" id="IPR017467">
    <property type="entry name" value="CHP03016_PEP-CTERM"/>
</dbReference>
<organism evidence="1 2">
    <name type="scientific">Rheinheimera maricola</name>
    <dbReference type="NCBI Taxonomy" id="2793282"/>
    <lineage>
        <taxon>Bacteria</taxon>
        <taxon>Pseudomonadati</taxon>
        <taxon>Pseudomonadota</taxon>
        <taxon>Gammaproteobacteria</taxon>
        <taxon>Chromatiales</taxon>
        <taxon>Chromatiaceae</taxon>
        <taxon>Rheinheimera</taxon>
    </lineage>
</organism>
<evidence type="ECO:0000313" key="2">
    <source>
        <dbReference type="Proteomes" id="UP000663814"/>
    </source>
</evidence>
<proteinExistence type="predicted"/>
<name>A0ABS7X946_9GAMM</name>
<protein>
    <submittedName>
        <fullName evidence="1">TIGR03016 family PEP-CTERM system-associated outer membrane protein</fullName>
    </submittedName>
</protein>
<gene>
    <name evidence="1" type="ORF">I4W93_008900</name>
</gene>
<comment type="caution">
    <text evidence="1">The sequence shown here is derived from an EMBL/GenBank/DDBJ whole genome shotgun (WGS) entry which is preliminary data.</text>
</comment>
<evidence type="ECO:0000313" key="1">
    <source>
        <dbReference type="EMBL" id="MBZ9611714.1"/>
    </source>
</evidence>
<accession>A0ABS7X946</accession>
<dbReference type="EMBL" id="JAERPS020000003">
    <property type="protein sequence ID" value="MBZ9611714.1"/>
    <property type="molecule type" value="Genomic_DNA"/>
</dbReference>
<sequence length="554" mass="62865">MAMVITMAPANLFAAHCRQWPWAKLSALRLIWLVVALPTSISAADIEVKPVIETSTYGFWLREEQTGGGLDKGVAALVSPSLAVNVTGKNLSSVLFYKNEAIWYDDSQRSHKSLAQYSLSNVFTGYDGRVRFGLTADSQHQIRNSQQGVFSDIVTGGENLAKTRTHGATLDFATRRNATVNARIGLAYSDLTSEAPEADDGLADFNNKFKSADILLGTAERQSPLFWQINGNYAKTDRDEQQDFVKKRLDAIAGLPLLPHLSVIGKASYEQTNNLQQYASEFSSYGTGLELQFGRKSRINVTRNRSERTIDGPIREEIIEEEYTATEVVLAPTRRTSLSYASDKRYYGRSTEMSGEYNLRFLTMRLSVTDRVETQSFFQQTTEDLGIFVCPAGAGEFSDCFRPPTNNYELEAGESFQQWFNNDVELSDEIVKRRSENFSIGYSKNRLTLNFQLSNSDDEYVESERFSERKTQSLQSVWRLSEQSDLLLTLRNYEINYRTEQRKDRNKSLEIGVITQLNEHSDVSASVRRTSRNSSINSFDIEENRVWLTYRYNL</sequence>
<dbReference type="Proteomes" id="UP000663814">
    <property type="component" value="Unassembled WGS sequence"/>
</dbReference>
<reference evidence="1 2" key="1">
    <citation type="submission" date="2020-12" db="EMBL/GenBank/DDBJ databases">
        <authorList>
            <person name="Ruan W."/>
            <person name="Khan S.A."/>
            <person name="Jeon C.O."/>
        </authorList>
    </citation>
    <scope>NUCLEOTIDE SEQUENCE [LARGE SCALE GENOMIC DNA]</scope>
    <source>
        <strain evidence="1 2">MA-13</strain>
    </source>
</reference>
<dbReference type="NCBIfam" id="TIGR03016">
    <property type="entry name" value="pepcterm_hypo_1"/>
    <property type="match status" value="1"/>
</dbReference>
<keyword evidence="2" id="KW-1185">Reference proteome</keyword>
<dbReference type="RefSeq" id="WP_205311272.1">
    <property type="nucleotide sequence ID" value="NZ_JAERPS020000003.1"/>
</dbReference>